<dbReference type="PANTHER" id="PTHR33353:SF10">
    <property type="entry name" value="ENDO-BETA-1,4-GLUCANASE D"/>
    <property type="match status" value="1"/>
</dbReference>
<evidence type="ECO:0000256" key="8">
    <source>
        <dbReference type="ARBA" id="ARBA00023008"/>
    </source>
</evidence>
<keyword evidence="5" id="KW-0732">Signal</keyword>
<keyword evidence="9" id="KW-0503">Monooxygenase</keyword>
<sequence length="240" mass="25384">LFPIVVATSVLAHGHVGKITIAGKVFNGNVPGVTPAPSVIRQISSPDPNHGADNVAIICGPNSTPGSDTADANPGDEVTFDWKGGDLGLWPHNIGPMFTYMASCGNVTCDKFDISTAKWFKTQQVGRKPNATDGTWEQNDLMQGGVAITQIPSNLAPGNYLIRHEIIALHLADQGPRLAEFYPSCSQLRIGGNQTGVPPENDLVSIPGAYQDSDPGLDDKDVFNINVAYIFPGPPVATLV</sequence>
<evidence type="ECO:0000256" key="2">
    <source>
        <dbReference type="ARBA" id="ARBA00004613"/>
    </source>
</evidence>
<dbReference type="InterPro" id="IPR049892">
    <property type="entry name" value="AA9"/>
</dbReference>
<dbReference type="OrthoDB" id="4849160at2759"/>
<dbReference type="EC" id="1.14.99.56" evidence="15"/>
<comment type="cofactor">
    <cofactor evidence="1">
        <name>Cu(2+)</name>
        <dbReference type="ChEBI" id="CHEBI:29036"/>
    </cofactor>
</comment>
<keyword evidence="12" id="KW-0624">Polysaccharide degradation</keyword>
<evidence type="ECO:0000256" key="14">
    <source>
        <dbReference type="ARBA" id="ARBA00045077"/>
    </source>
</evidence>
<keyword evidence="8" id="KW-0186">Copper</keyword>
<keyword evidence="17" id="KW-0378">Hydrolase</keyword>
<feature type="non-terminal residue" evidence="17">
    <location>
        <position position="1"/>
    </location>
</feature>
<keyword evidence="10" id="KW-1015">Disulfide bond</keyword>
<dbReference type="GO" id="GO:0030245">
    <property type="term" value="P:cellulose catabolic process"/>
    <property type="evidence" value="ECO:0007669"/>
    <property type="project" value="UniProtKB-KW"/>
</dbReference>
<proteinExistence type="inferred from homology"/>
<dbReference type="AlphaFoldDB" id="A0A9P6CPF5"/>
<dbReference type="EMBL" id="MU155409">
    <property type="protein sequence ID" value="KAF9473887.1"/>
    <property type="molecule type" value="Genomic_DNA"/>
</dbReference>
<evidence type="ECO:0000256" key="13">
    <source>
        <dbReference type="ARBA" id="ARBA00044502"/>
    </source>
</evidence>
<evidence type="ECO:0000256" key="4">
    <source>
        <dbReference type="ARBA" id="ARBA00022723"/>
    </source>
</evidence>
<keyword evidence="11" id="KW-0119">Carbohydrate metabolism</keyword>
<evidence type="ECO:0000256" key="6">
    <source>
        <dbReference type="ARBA" id="ARBA00023001"/>
    </source>
</evidence>
<dbReference type="GO" id="GO:0005576">
    <property type="term" value="C:extracellular region"/>
    <property type="evidence" value="ECO:0007669"/>
    <property type="project" value="UniProtKB-SubCell"/>
</dbReference>
<dbReference type="CDD" id="cd21175">
    <property type="entry name" value="LPMO_AA9"/>
    <property type="match status" value="1"/>
</dbReference>
<dbReference type="PANTHER" id="PTHR33353">
    <property type="entry name" value="PUTATIVE (AFU_ORTHOLOGUE AFUA_1G12560)-RELATED"/>
    <property type="match status" value="1"/>
</dbReference>
<evidence type="ECO:0000256" key="9">
    <source>
        <dbReference type="ARBA" id="ARBA00023033"/>
    </source>
</evidence>
<comment type="similarity">
    <text evidence="13">Belongs to the polysaccharide monooxygenase AA9 family.</text>
</comment>
<comment type="subcellular location">
    <subcellularLocation>
        <location evidence="2">Secreted</location>
    </subcellularLocation>
</comment>
<organism evidence="17 18">
    <name type="scientific">Pholiota conissans</name>
    <dbReference type="NCBI Taxonomy" id="109636"/>
    <lineage>
        <taxon>Eukaryota</taxon>
        <taxon>Fungi</taxon>
        <taxon>Dikarya</taxon>
        <taxon>Basidiomycota</taxon>
        <taxon>Agaricomycotina</taxon>
        <taxon>Agaricomycetes</taxon>
        <taxon>Agaricomycetidae</taxon>
        <taxon>Agaricales</taxon>
        <taxon>Agaricineae</taxon>
        <taxon>Strophariaceae</taxon>
        <taxon>Pholiota</taxon>
    </lineage>
</organism>
<evidence type="ECO:0000256" key="3">
    <source>
        <dbReference type="ARBA" id="ARBA00022525"/>
    </source>
</evidence>
<accession>A0A9P6CPF5</accession>
<evidence type="ECO:0000256" key="5">
    <source>
        <dbReference type="ARBA" id="ARBA00022729"/>
    </source>
</evidence>
<reference evidence="17" key="1">
    <citation type="submission" date="2020-11" db="EMBL/GenBank/DDBJ databases">
        <authorList>
            <consortium name="DOE Joint Genome Institute"/>
            <person name="Ahrendt S."/>
            <person name="Riley R."/>
            <person name="Andreopoulos W."/>
            <person name="Labutti K."/>
            <person name="Pangilinan J."/>
            <person name="Ruiz-Duenas F.J."/>
            <person name="Barrasa J.M."/>
            <person name="Sanchez-Garcia M."/>
            <person name="Camarero S."/>
            <person name="Miyauchi S."/>
            <person name="Serrano A."/>
            <person name="Linde D."/>
            <person name="Babiker R."/>
            <person name="Drula E."/>
            <person name="Ayuso-Fernandez I."/>
            <person name="Pacheco R."/>
            <person name="Padilla G."/>
            <person name="Ferreira P."/>
            <person name="Barriuso J."/>
            <person name="Kellner H."/>
            <person name="Castanera R."/>
            <person name="Alfaro M."/>
            <person name="Ramirez L."/>
            <person name="Pisabarro A.G."/>
            <person name="Kuo A."/>
            <person name="Tritt A."/>
            <person name="Lipzen A."/>
            <person name="He G."/>
            <person name="Yan M."/>
            <person name="Ng V."/>
            <person name="Cullen D."/>
            <person name="Martin F."/>
            <person name="Rosso M.-N."/>
            <person name="Henrissat B."/>
            <person name="Hibbett D."/>
            <person name="Martinez A.T."/>
            <person name="Grigoriev I.V."/>
        </authorList>
    </citation>
    <scope>NUCLEOTIDE SEQUENCE</scope>
    <source>
        <strain evidence="17">CIRM-BRFM 674</strain>
    </source>
</reference>
<evidence type="ECO:0000313" key="18">
    <source>
        <dbReference type="Proteomes" id="UP000807469"/>
    </source>
</evidence>
<evidence type="ECO:0000256" key="15">
    <source>
        <dbReference type="ARBA" id="ARBA00047174"/>
    </source>
</evidence>
<keyword evidence="18" id="KW-1185">Reference proteome</keyword>
<comment type="catalytic activity">
    <reaction evidence="14">
        <text>[(1-&gt;4)-beta-D-glucosyl]n+m + reduced acceptor + O2 = 4-dehydro-beta-D-glucosyl-[(1-&gt;4)-beta-D-glucosyl]n-1 + [(1-&gt;4)-beta-D-glucosyl]m + acceptor + H2O.</text>
        <dbReference type="EC" id="1.14.99.56"/>
    </reaction>
</comment>
<feature type="domain" description="Auxiliary Activity family 9 catalytic" evidence="16">
    <location>
        <begin position="13"/>
        <end position="217"/>
    </location>
</feature>
<evidence type="ECO:0000256" key="7">
    <source>
        <dbReference type="ARBA" id="ARBA00023002"/>
    </source>
</evidence>
<evidence type="ECO:0000256" key="11">
    <source>
        <dbReference type="ARBA" id="ARBA00023277"/>
    </source>
</evidence>
<evidence type="ECO:0000256" key="10">
    <source>
        <dbReference type="ARBA" id="ARBA00023157"/>
    </source>
</evidence>
<keyword evidence="4" id="KW-0479">Metal-binding</keyword>
<dbReference type="Pfam" id="PF03443">
    <property type="entry name" value="AA9"/>
    <property type="match status" value="1"/>
</dbReference>
<name>A0A9P6CPF5_9AGAR</name>
<gene>
    <name evidence="17" type="ORF">BDN70DRAFT_774754</name>
</gene>
<dbReference type="Proteomes" id="UP000807469">
    <property type="component" value="Unassembled WGS sequence"/>
</dbReference>
<keyword evidence="6" id="KW-0136">Cellulose degradation</keyword>
<feature type="non-terminal residue" evidence="17">
    <location>
        <position position="240"/>
    </location>
</feature>
<comment type="caution">
    <text evidence="17">The sequence shown here is derived from an EMBL/GenBank/DDBJ whole genome shotgun (WGS) entry which is preliminary data.</text>
</comment>
<dbReference type="GO" id="GO:0046872">
    <property type="term" value="F:metal ion binding"/>
    <property type="evidence" value="ECO:0007669"/>
    <property type="project" value="UniProtKB-KW"/>
</dbReference>
<dbReference type="Gene3D" id="2.70.50.70">
    <property type="match status" value="1"/>
</dbReference>
<dbReference type="GO" id="GO:0004497">
    <property type="term" value="F:monooxygenase activity"/>
    <property type="evidence" value="ECO:0007669"/>
    <property type="project" value="UniProtKB-KW"/>
</dbReference>
<evidence type="ECO:0000313" key="17">
    <source>
        <dbReference type="EMBL" id="KAF9473887.1"/>
    </source>
</evidence>
<evidence type="ECO:0000259" key="16">
    <source>
        <dbReference type="Pfam" id="PF03443"/>
    </source>
</evidence>
<evidence type="ECO:0000256" key="12">
    <source>
        <dbReference type="ARBA" id="ARBA00023326"/>
    </source>
</evidence>
<evidence type="ECO:0000256" key="1">
    <source>
        <dbReference type="ARBA" id="ARBA00001973"/>
    </source>
</evidence>
<keyword evidence="7" id="KW-0560">Oxidoreductase</keyword>
<protein>
    <recommendedName>
        <fullName evidence="15">lytic cellulose monooxygenase (C4-dehydrogenating)</fullName>
        <ecNumber evidence="15">1.14.99.56</ecNumber>
    </recommendedName>
</protein>
<dbReference type="GO" id="GO:0016787">
    <property type="term" value="F:hydrolase activity"/>
    <property type="evidence" value="ECO:0007669"/>
    <property type="project" value="UniProtKB-KW"/>
</dbReference>
<dbReference type="InterPro" id="IPR005103">
    <property type="entry name" value="AA9_LPMO"/>
</dbReference>
<keyword evidence="3" id="KW-0964">Secreted</keyword>